<dbReference type="OrthoDB" id="9988517at2"/>
<evidence type="ECO:0008006" key="3">
    <source>
        <dbReference type="Google" id="ProtNLM"/>
    </source>
</evidence>
<accession>A0A2A7U7A6</accession>
<sequence length="181" mass="20720">MGKSKRAVKKDLEKWRINEGDSFDKKLTKVCKLASVNLQRKINASVDNPVRFTQNAVGFKFKRGMNGTVNHIFIKDTQSKYLSHLIDVKRAEVEKMTPLAPNRKNKYGNIPNLGKGKFVKVTHKNGTEILINPNRKPNRKYGTANRVVAVKKKTTRKQTIGSWDKNSADIIRMVKNRMKLK</sequence>
<evidence type="ECO:0000313" key="2">
    <source>
        <dbReference type="Proteomes" id="UP000219788"/>
    </source>
</evidence>
<gene>
    <name evidence="1" type="ORF">CRM76_02140</name>
</gene>
<comment type="caution">
    <text evidence="1">The sequence shown here is derived from an EMBL/GenBank/DDBJ whole genome shotgun (WGS) entry which is preliminary data.</text>
</comment>
<evidence type="ECO:0000313" key="1">
    <source>
        <dbReference type="EMBL" id="PEH74123.1"/>
    </source>
</evidence>
<organism evidence="1 2">
    <name type="scientific">Edwardsiella tarda</name>
    <dbReference type="NCBI Taxonomy" id="636"/>
    <lineage>
        <taxon>Bacteria</taxon>
        <taxon>Pseudomonadati</taxon>
        <taxon>Pseudomonadota</taxon>
        <taxon>Gammaproteobacteria</taxon>
        <taxon>Enterobacterales</taxon>
        <taxon>Hafniaceae</taxon>
        <taxon>Edwardsiella</taxon>
    </lineage>
</organism>
<dbReference type="AlphaFoldDB" id="A0A2A7U7A6"/>
<reference evidence="2" key="1">
    <citation type="submission" date="2017-09" db="EMBL/GenBank/DDBJ databases">
        <title>FDA dAtabase for Regulatory Grade micrObial Sequences (FDA-ARGOS): Supporting development and validation of Infectious Disease Dx tests.</title>
        <authorList>
            <person name="Goldberg B."/>
            <person name="Campos J."/>
            <person name="Tallon L."/>
            <person name="Sadzewicz L."/>
            <person name="Ott S."/>
            <person name="Zhao X."/>
            <person name="Nagaraj S."/>
            <person name="Vavikolanu K."/>
            <person name="Aluvathingal J."/>
            <person name="Nadendla S."/>
            <person name="Geyer C."/>
            <person name="Sichtig H."/>
        </authorList>
    </citation>
    <scope>NUCLEOTIDE SEQUENCE [LARGE SCALE GENOMIC DNA]</scope>
    <source>
        <strain evidence="2">FDAARGOS_370</strain>
    </source>
</reference>
<dbReference type="Proteomes" id="UP000219788">
    <property type="component" value="Unassembled WGS sequence"/>
</dbReference>
<proteinExistence type="predicted"/>
<dbReference type="EMBL" id="PDDV01000010">
    <property type="protein sequence ID" value="PEH74123.1"/>
    <property type="molecule type" value="Genomic_DNA"/>
</dbReference>
<dbReference type="RefSeq" id="WP_098142726.1">
    <property type="nucleotide sequence ID" value="NZ_PDDV01000010.1"/>
</dbReference>
<name>A0A2A7U7A6_EDWTA</name>
<protein>
    <recommendedName>
        <fullName evidence="3">Phage protein</fullName>
    </recommendedName>
</protein>